<feature type="region of interest" description="Disordered" evidence="2">
    <location>
        <begin position="59"/>
        <end position="110"/>
    </location>
</feature>
<feature type="compositionally biased region" description="Basic residues" evidence="2">
    <location>
        <begin position="59"/>
        <end position="69"/>
    </location>
</feature>
<name>A0A2P4ZF34_9HYPO</name>
<sequence>MGYCGKPSAACERCRHRRLKCDYRTPSCTQCARAEVNCPGYRNLLDIKFKDQGEEVIRKYRPPARKKRPISTSSAVEPQPSVPSREPRDSDGSGALRLDKTASIISRPNPEYPEQDIARSFLYANYMTGGPRCGHMSYLLPLMESSRNSAANAAVNAVALAALSNIRLSPKTMRKAHQEYTTALSLTNLALQDPVMCRTDDTLAAVVMLGTFEGEKKIMTCTDGSFIDRWVNHMDGATKLIEVRGPEQLSRQEGLELFTQLRAQVSISRIYQERYSSSVFTKLAEDAHLDQNPDEQVLHQLSIVINRLTDFCAHLKNGYIVKPTEIIRKALKIDADLVSLMISVPPLWEYATVNVPILDGKPIVQGFWGDNYHIYHTISSSTIWNNYRSARIIIQELIIETIRDLDTLTNDDIGSPQRSYLVNQTRQTVLQMVEDICASVPYILGMEIEDSGHLKVSALGASIAHGVNMKAALSSFQVTGAGGLTIMWPLLVAADSVVAGSELRIWITACLDKIGHSMGINQALAMSKLIQDGVESRAFLSPDYRAQLYKL</sequence>
<keyword evidence="1" id="KW-0539">Nucleus</keyword>
<dbReference type="Pfam" id="PF00172">
    <property type="entry name" value="Zn_clus"/>
    <property type="match status" value="1"/>
</dbReference>
<evidence type="ECO:0000256" key="2">
    <source>
        <dbReference type="SAM" id="MobiDB-lite"/>
    </source>
</evidence>
<dbReference type="Pfam" id="PF11951">
    <property type="entry name" value="Fungal_trans_2"/>
    <property type="match status" value="1"/>
</dbReference>
<dbReference type="SMART" id="SM00066">
    <property type="entry name" value="GAL4"/>
    <property type="match status" value="1"/>
</dbReference>
<protein>
    <recommendedName>
        <fullName evidence="3">Zn(2)-C6 fungal-type domain-containing protein</fullName>
    </recommendedName>
</protein>
<dbReference type="InterPro" id="IPR036864">
    <property type="entry name" value="Zn2-C6_fun-type_DNA-bd_sf"/>
</dbReference>
<proteinExistence type="predicted"/>
<dbReference type="AlphaFoldDB" id="A0A2P4ZF34"/>
<gene>
    <name evidence="4" type="ORF">TGAM01_v208138</name>
</gene>
<dbReference type="InterPro" id="IPR021858">
    <property type="entry name" value="Fun_TF"/>
</dbReference>
<dbReference type="PANTHER" id="PTHR38791:SF5">
    <property type="entry name" value="TRANSCRIPTION FACTOR DBAG-RELATED"/>
    <property type="match status" value="1"/>
</dbReference>
<keyword evidence="5" id="KW-1185">Reference proteome</keyword>
<dbReference type="Proteomes" id="UP000054821">
    <property type="component" value="Unassembled WGS sequence"/>
</dbReference>
<feature type="domain" description="Zn(2)-C6 fungal-type" evidence="3">
    <location>
        <begin position="10"/>
        <end position="38"/>
    </location>
</feature>
<dbReference type="InterPro" id="IPR001138">
    <property type="entry name" value="Zn2Cys6_DnaBD"/>
</dbReference>
<dbReference type="InterPro" id="IPR053175">
    <property type="entry name" value="DHMBA_Reg_Transcription_Factor"/>
</dbReference>
<dbReference type="EMBL" id="JPDN02000033">
    <property type="protein sequence ID" value="PON22883.1"/>
    <property type="molecule type" value="Genomic_DNA"/>
</dbReference>
<dbReference type="GO" id="GO:0000981">
    <property type="term" value="F:DNA-binding transcription factor activity, RNA polymerase II-specific"/>
    <property type="evidence" value="ECO:0007669"/>
    <property type="project" value="InterPro"/>
</dbReference>
<dbReference type="Gene3D" id="4.10.240.10">
    <property type="entry name" value="Zn(2)-C6 fungal-type DNA-binding domain"/>
    <property type="match status" value="1"/>
</dbReference>
<evidence type="ECO:0000313" key="4">
    <source>
        <dbReference type="EMBL" id="PON22883.1"/>
    </source>
</evidence>
<evidence type="ECO:0000256" key="1">
    <source>
        <dbReference type="ARBA" id="ARBA00023242"/>
    </source>
</evidence>
<dbReference type="STRING" id="398673.A0A2P4ZF34"/>
<dbReference type="PANTHER" id="PTHR38791">
    <property type="entry name" value="ZN(II)2CYS6 TRANSCRIPTION FACTOR (EUROFUNG)-RELATED-RELATED"/>
    <property type="match status" value="1"/>
</dbReference>
<dbReference type="GeneID" id="29989515"/>
<reference evidence="4 5" key="1">
    <citation type="journal article" date="2016" name="Genome Announc.">
        <title>Draft Whole-Genome Sequence of Trichoderma gamsii T6085, a Promising Biocontrol Agent of Fusarium Head Blight on Wheat.</title>
        <authorList>
            <person name="Baroncelli R."/>
            <person name="Zapparata A."/>
            <person name="Piaggeschi G."/>
            <person name="Sarrocco S."/>
            <person name="Vannacci G."/>
        </authorList>
    </citation>
    <scope>NUCLEOTIDE SEQUENCE [LARGE SCALE GENOMIC DNA]</scope>
    <source>
        <strain evidence="4 5">T6085</strain>
    </source>
</reference>
<evidence type="ECO:0000259" key="3">
    <source>
        <dbReference type="PROSITE" id="PS50048"/>
    </source>
</evidence>
<dbReference type="CDD" id="cd00067">
    <property type="entry name" value="GAL4"/>
    <property type="match status" value="1"/>
</dbReference>
<accession>A0A2P4ZF34</accession>
<comment type="caution">
    <text evidence="4">The sequence shown here is derived from an EMBL/GenBank/DDBJ whole genome shotgun (WGS) entry which is preliminary data.</text>
</comment>
<dbReference type="SUPFAM" id="SSF57701">
    <property type="entry name" value="Zn2/Cys6 DNA-binding domain"/>
    <property type="match status" value="1"/>
</dbReference>
<organism evidence="4 5">
    <name type="scientific">Trichoderma gamsii</name>
    <dbReference type="NCBI Taxonomy" id="398673"/>
    <lineage>
        <taxon>Eukaryota</taxon>
        <taxon>Fungi</taxon>
        <taxon>Dikarya</taxon>
        <taxon>Ascomycota</taxon>
        <taxon>Pezizomycotina</taxon>
        <taxon>Sordariomycetes</taxon>
        <taxon>Hypocreomycetidae</taxon>
        <taxon>Hypocreales</taxon>
        <taxon>Hypocreaceae</taxon>
        <taxon>Trichoderma</taxon>
    </lineage>
</organism>
<dbReference type="PROSITE" id="PS50048">
    <property type="entry name" value="ZN2_CY6_FUNGAL_2"/>
    <property type="match status" value="1"/>
</dbReference>
<dbReference type="PROSITE" id="PS00463">
    <property type="entry name" value="ZN2_CY6_FUNGAL_1"/>
    <property type="match status" value="1"/>
</dbReference>
<dbReference type="GO" id="GO:0008270">
    <property type="term" value="F:zinc ion binding"/>
    <property type="evidence" value="ECO:0007669"/>
    <property type="project" value="InterPro"/>
</dbReference>
<evidence type="ECO:0000313" key="5">
    <source>
        <dbReference type="Proteomes" id="UP000054821"/>
    </source>
</evidence>
<dbReference type="RefSeq" id="XP_024404969.1">
    <property type="nucleotide sequence ID" value="XM_024550262.1"/>
</dbReference>